<evidence type="ECO:0000313" key="10">
    <source>
        <dbReference type="EMBL" id="PPE05055.1"/>
    </source>
</evidence>
<dbReference type="GO" id="GO:0008270">
    <property type="term" value="F:zinc ion binding"/>
    <property type="evidence" value="ECO:0007669"/>
    <property type="project" value="UniProtKB-UniRule"/>
</dbReference>
<dbReference type="EC" id="3.1.-.-" evidence="9"/>
<evidence type="ECO:0000256" key="1">
    <source>
        <dbReference type="ARBA" id="ARBA00010875"/>
    </source>
</evidence>
<dbReference type="GO" id="GO:0004222">
    <property type="term" value="F:metalloendopeptidase activity"/>
    <property type="evidence" value="ECO:0007669"/>
    <property type="project" value="InterPro"/>
</dbReference>
<evidence type="ECO:0000256" key="9">
    <source>
        <dbReference type="HAMAP-Rule" id="MF_00009"/>
    </source>
</evidence>
<dbReference type="NCBIfam" id="TIGR00043">
    <property type="entry name" value="rRNA maturation RNase YbeY"/>
    <property type="match status" value="1"/>
</dbReference>
<evidence type="ECO:0000256" key="6">
    <source>
        <dbReference type="ARBA" id="ARBA00022759"/>
    </source>
</evidence>
<dbReference type="RefSeq" id="WP_104206129.1">
    <property type="nucleotide sequence ID" value="NZ_PHND01000001.1"/>
</dbReference>
<dbReference type="HAMAP" id="MF_00009">
    <property type="entry name" value="Endoribonucl_YbeY"/>
    <property type="match status" value="1"/>
</dbReference>
<comment type="caution">
    <text evidence="10">The sequence shown here is derived from an EMBL/GenBank/DDBJ whole genome shotgun (WGS) entry which is preliminary data.</text>
</comment>
<dbReference type="SUPFAM" id="SSF55486">
    <property type="entry name" value="Metalloproteases ('zincins'), catalytic domain"/>
    <property type="match status" value="1"/>
</dbReference>
<dbReference type="InterPro" id="IPR023091">
    <property type="entry name" value="MetalPrtase_cat_dom_sf_prd"/>
</dbReference>
<keyword evidence="2 9" id="KW-0690">Ribosome biogenesis</keyword>
<dbReference type="GO" id="GO:0006364">
    <property type="term" value="P:rRNA processing"/>
    <property type="evidence" value="ECO:0007669"/>
    <property type="project" value="UniProtKB-UniRule"/>
</dbReference>
<dbReference type="PANTHER" id="PTHR46986:SF1">
    <property type="entry name" value="ENDORIBONUCLEASE YBEY, CHLOROPLASTIC"/>
    <property type="match status" value="1"/>
</dbReference>
<feature type="binding site" evidence="9">
    <location>
        <position position="121"/>
    </location>
    <ligand>
        <name>Zn(2+)</name>
        <dbReference type="ChEBI" id="CHEBI:29105"/>
        <note>catalytic</note>
    </ligand>
</feature>
<comment type="cofactor">
    <cofactor evidence="9">
        <name>Zn(2+)</name>
        <dbReference type="ChEBI" id="CHEBI:29105"/>
    </cofactor>
    <text evidence="9">Binds 1 zinc ion.</text>
</comment>
<evidence type="ECO:0000256" key="4">
    <source>
        <dbReference type="ARBA" id="ARBA00022722"/>
    </source>
</evidence>
<feature type="binding site" evidence="9">
    <location>
        <position position="117"/>
    </location>
    <ligand>
        <name>Zn(2+)</name>
        <dbReference type="ChEBI" id="CHEBI:29105"/>
        <note>catalytic</note>
    </ligand>
</feature>
<keyword evidence="6 9" id="KW-0255">Endonuclease</keyword>
<dbReference type="PROSITE" id="PS01306">
    <property type="entry name" value="UPF0054"/>
    <property type="match status" value="1"/>
</dbReference>
<gene>
    <name evidence="9 10" type="primary">ybeY</name>
    <name evidence="10" type="ORF">EELLY_v1c07430</name>
</gene>
<accession>A0A8E2UB43</accession>
<evidence type="ECO:0000256" key="8">
    <source>
        <dbReference type="ARBA" id="ARBA00022833"/>
    </source>
</evidence>
<dbReference type="InterPro" id="IPR002036">
    <property type="entry name" value="YbeY"/>
</dbReference>
<evidence type="ECO:0000313" key="11">
    <source>
        <dbReference type="Proteomes" id="UP000239010"/>
    </source>
</evidence>
<dbReference type="GO" id="GO:0004521">
    <property type="term" value="F:RNA endonuclease activity"/>
    <property type="evidence" value="ECO:0007669"/>
    <property type="project" value="UniProtKB-UniRule"/>
</dbReference>
<proteinExistence type="inferred from homology"/>
<dbReference type="AlphaFoldDB" id="A0A8E2UB43"/>
<dbReference type="GO" id="GO:0005737">
    <property type="term" value="C:cytoplasm"/>
    <property type="evidence" value="ECO:0007669"/>
    <property type="project" value="UniProtKB-SubCell"/>
</dbReference>
<keyword evidence="4 9" id="KW-0540">Nuclease</keyword>
<name>A0A8E2UB43_9MOLU</name>
<evidence type="ECO:0000256" key="7">
    <source>
        <dbReference type="ARBA" id="ARBA00022801"/>
    </source>
</evidence>
<keyword evidence="9" id="KW-0963">Cytoplasm</keyword>
<comment type="function">
    <text evidence="9">Single strand-specific metallo-endoribonuclease involved in late-stage 70S ribosome quality control and in maturation of the 3' terminus of the 16S rRNA.</text>
</comment>
<dbReference type="EMBL" id="PHND01000001">
    <property type="protein sequence ID" value="PPE05055.1"/>
    <property type="molecule type" value="Genomic_DNA"/>
</dbReference>
<comment type="subcellular location">
    <subcellularLocation>
        <location evidence="9">Cytoplasm</location>
    </subcellularLocation>
</comment>
<dbReference type="PANTHER" id="PTHR46986">
    <property type="entry name" value="ENDORIBONUCLEASE YBEY, CHLOROPLASTIC"/>
    <property type="match status" value="1"/>
</dbReference>
<keyword evidence="3 9" id="KW-0698">rRNA processing</keyword>
<reference evidence="10 11" key="1">
    <citation type="submission" date="2017-11" db="EMBL/GenBank/DDBJ databases">
        <title>Genome sequence of Entomoplasma ellychniae ELCN-1 (ATCC 43707).</title>
        <authorList>
            <person name="Lo W.-S."/>
            <person name="Gasparich G.E."/>
            <person name="Kuo C.-H."/>
        </authorList>
    </citation>
    <scope>NUCLEOTIDE SEQUENCE [LARGE SCALE GENOMIC DNA]</scope>
    <source>
        <strain evidence="10 11">ELCN-1</strain>
    </source>
</reference>
<evidence type="ECO:0000256" key="2">
    <source>
        <dbReference type="ARBA" id="ARBA00022517"/>
    </source>
</evidence>
<dbReference type="InterPro" id="IPR020549">
    <property type="entry name" value="YbeY_CS"/>
</dbReference>
<keyword evidence="11" id="KW-1185">Reference proteome</keyword>
<sequence length="166" mass="19654">MIDIYFSNSTNKKTKDWEKLAIELLSTAYTVLKLKNEVNLSINFVDSKEALEINKKFRNKTYIPDVLSFPIQMSKQEIEIVGIQEIGDIFICPEEAHKKSLKYNHTDKEEMAFLIVHGFLHLMGYDHEVNQEQEEIMFKLQDQILNLNNVEYKITFIEKDYLREEN</sequence>
<dbReference type="Gene3D" id="3.40.390.30">
    <property type="entry name" value="Metalloproteases ('zincins'), catalytic domain"/>
    <property type="match status" value="1"/>
</dbReference>
<keyword evidence="5 9" id="KW-0479">Metal-binding</keyword>
<keyword evidence="7 9" id="KW-0378">Hydrolase</keyword>
<comment type="similarity">
    <text evidence="1 9">Belongs to the endoribonuclease YbeY family.</text>
</comment>
<protein>
    <recommendedName>
        <fullName evidence="9">Endoribonuclease YbeY</fullName>
        <ecNumber evidence="9">3.1.-.-</ecNumber>
    </recommendedName>
</protein>
<dbReference type="Proteomes" id="UP000239010">
    <property type="component" value="Unassembled WGS sequence"/>
</dbReference>
<evidence type="ECO:0000256" key="3">
    <source>
        <dbReference type="ARBA" id="ARBA00022552"/>
    </source>
</evidence>
<dbReference type="Pfam" id="PF02130">
    <property type="entry name" value="YbeY"/>
    <property type="match status" value="1"/>
</dbReference>
<feature type="binding site" evidence="9">
    <location>
        <position position="127"/>
    </location>
    <ligand>
        <name>Zn(2+)</name>
        <dbReference type="ChEBI" id="CHEBI:29105"/>
        <note>catalytic</note>
    </ligand>
</feature>
<evidence type="ECO:0000256" key="5">
    <source>
        <dbReference type="ARBA" id="ARBA00022723"/>
    </source>
</evidence>
<organism evidence="10 11">
    <name type="scientific">Entomoplasma ellychniae</name>
    <dbReference type="NCBI Taxonomy" id="2114"/>
    <lineage>
        <taxon>Bacteria</taxon>
        <taxon>Bacillati</taxon>
        <taxon>Mycoplasmatota</taxon>
        <taxon>Mollicutes</taxon>
        <taxon>Entomoplasmatales</taxon>
        <taxon>Entomoplasmataceae</taxon>
        <taxon>Entomoplasma</taxon>
    </lineage>
</organism>
<keyword evidence="8 9" id="KW-0862">Zinc</keyword>